<dbReference type="RefSeq" id="WP_343067573.1">
    <property type="nucleotide sequence ID" value="NZ_BAABHL010000001.1"/>
</dbReference>
<dbReference type="Proteomes" id="UP000551501">
    <property type="component" value="Unassembled WGS sequence"/>
</dbReference>
<accession>A0A840FEI1</accession>
<dbReference type="AlphaFoldDB" id="A0A840FEI1"/>
<gene>
    <name evidence="2" type="ORF">BKA16_004409</name>
</gene>
<feature type="signal peptide" evidence="1">
    <location>
        <begin position="1"/>
        <end position="29"/>
    </location>
</feature>
<protein>
    <recommendedName>
        <fullName evidence="4">DUF5642 domain-containing protein</fullName>
    </recommendedName>
</protein>
<comment type="caution">
    <text evidence="2">The sequence shown here is derived from an EMBL/GenBank/DDBJ whole genome shotgun (WGS) entry which is preliminary data.</text>
</comment>
<keyword evidence="3" id="KW-1185">Reference proteome</keyword>
<evidence type="ECO:0000313" key="3">
    <source>
        <dbReference type="Proteomes" id="UP000551501"/>
    </source>
</evidence>
<reference evidence="2 3" key="1">
    <citation type="submission" date="2020-08" db="EMBL/GenBank/DDBJ databases">
        <title>Sequencing the genomes of 1000 actinobacteria strains.</title>
        <authorList>
            <person name="Klenk H.-P."/>
        </authorList>
    </citation>
    <scope>NUCLEOTIDE SEQUENCE [LARGE SCALE GENOMIC DNA]</scope>
    <source>
        <strain evidence="2 3">DSM 45298</strain>
    </source>
</reference>
<sequence length="249" mass="25614">MHSAIPTPSRPGSTIMAAVVAAVAATALAACGSGEPVDVGTALPARLLPGDALPAGFTAVPFQVDDMIAANRATLEQAATVTFEPEECRPTADAKFNPHLSTDDTVLLAGQSDTGTLTELISTVVRDIDADRRDTSGPCRVVTSLPTTGSLAGARIVTTTTELPALRDDAVAQSYLVRTDSVKTFPDGSVRARSAYVANVLVKTPGAEEFTLQLGIGGNEAAVPAAEPPVSEKEFTALVADAIERASTR</sequence>
<proteinExistence type="predicted"/>
<organism evidence="2 3">
    <name type="scientific">Gordonia humi</name>
    <dbReference type="NCBI Taxonomy" id="686429"/>
    <lineage>
        <taxon>Bacteria</taxon>
        <taxon>Bacillati</taxon>
        <taxon>Actinomycetota</taxon>
        <taxon>Actinomycetes</taxon>
        <taxon>Mycobacteriales</taxon>
        <taxon>Gordoniaceae</taxon>
        <taxon>Gordonia</taxon>
    </lineage>
</organism>
<keyword evidence="1" id="KW-0732">Signal</keyword>
<feature type="chain" id="PRO_5032875796" description="DUF5642 domain-containing protein" evidence="1">
    <location>
        <begin position="30"/>
        <end position="249"/>
    </location>
</feature>
<evidence type="ECO:0000256" key="1">
    <source>
        <dbReference type="SAM" id="SignalP"/>
    </source>
</evidence>
<evidence type="ECO:0008006" key="4">
    <source>
        <dbReference type="Google" id="ProtNLM"/>
    </source>
</evidence>
<evidence type="ECO:0000313" key="2">
    <source>
        <dbReference type="EMBL" id="MBB4137857.1"/>
    </source>
</evidence>
<dbReference type="EMBL" id="JACIFP010000001">
    <property type="protein sequence ID" value="MBB4137857.1"/>
    <property type="molecule type" value="Genomic_DNA"/>
</dbReference>
<name>A0A840FEI1_9ACTN</name>